<proteinExistence type="predicted"/>
<sequence>MFTREKFGDRNEDDKFQAMASSTSLYNVRLRKSFRAERKL</sequence>
<dbReference type="AlphaFoldDB" id="A0A6J4PN39"/>
<protein>
    <submittedName>
        <fullName evidence="1">Uncharacterized protein</fullName>
    </submittedName>
</protein>
<organism evidence="1">
    <name type="scientific">uncultured Microcoleus sp</name>
    <dbReference type="NCBI Taxonomy" id="259945"/>
    <lineage>
        <taxon>Bacteria</taxon>
        <taxon>Bacillati</taxon>
        <taxon>Cyanobacteriota</taxon>
        <taxon>Cyanophyceae</taxon>
        <taxon>Oscillatoriophycideae</taxon>
        <taxon>Oscillatoriales</taxon>
        <taxon>Microcoleaceae</taxon>
        <taxon>Microcoleus</taxon>
        <taxon>environmental samples</taxon>
    </lineage>
</organism>
<gene>
    <name evidence="1" type="ORF">AVDCRST_MAG84-6804</name>
</gene>
<evidence type="ECO:0000313" key="1">
    <source>
        <dbReference type="EMBL" id="CAA9414909.1"/>
    </source>
</evidence>
<accession>A0A6J4PN39</accession>
<dbReference type="EMBL" id="CADCTZ010001751">
    <property type="protein sequence ID" value="CAA9414909.1"/>
    <property type="molecule type" value="Genomic_DNA"/>
</dbReference>
<name>A0A6J4PN39_9CYAN</name>
<reference evidence="1" key="1">
    <citation type="submission" date="2020-02" db="EMBL/GenBank/DDBJ databases">
        <authorList>
            <person name="Meier V. D."/>
        </authorList>
    </citation>
    <scope>NUCLEOTIDE SEQUENCE</scope>
    <source>
        <strain evidence="1">AVDCRST_MAG84</strain>
    </source>
</reference>